<feature type="domain" description="Methyl-accepting transducer" evidence="8">
    <location>
        <begin position="278"/>
        <end position="549"/>
    </location>
</feature>
<keyword evidence="2" id="KW-1003">Cell membrane</keyword>
<evidence type="ECO:0000259" key="8">
    <source>
        <dbReference type="PROSITE" id="PS50111"/>
    </source>
</evidence>
<dbReference type="SUPFAM" id="SSF58104">
    <property type="entry name" value="Methyl-accepting chemotaxis protein (MCP) signaling domain"/>
    <property type="match status" value="1"/>
</dbReference>
<dbReference type="Gene3D" id="1.10.287.950">
    <property type="entry name" value="Methyl-accepting chemotaxis protein"/>
    <property type="match status" value="1"/>
</dbReference>
<dbReference type="PRINTS" id="PR00260">
    <property type="entry name" value="CHEMTRNSDUCR"/>
</dbReference>
<evidence type="ECO:0000256" key="3">
    <source>
        <dbReference type="ARBA" id="ARBA00023136"/>
    </source>
</evidence>
<evidence type="ECO:0000256" key="4">
    <source>
        <dbReference type="ARBA" id="ARBA00023224"/>
    </source>
</evidence>
<reference evidence="10 11" key="1">
    <citation type="submission" date="2021-03" db="EMBL/GenBank/DDBJ databases">
        <title>Genomic Encyclopedia of Type Strains, Phase IV (KMG-IV): sequencing the most valuable type-strain genomes for metagenomic binning, comparative biology and taxonomic classification.</title>
        <authorList>
            <person name="Goeker M."/>
        </authorList>
    </citation>
    <scope>NUCLEOTIDE SEQUENCE [LARGE SCALE GENOMIC DNA]</scope>
    <source>
        <strain evidence="10 11">DSM 14349</strain>
    </source>
</reference>
<dbReference type="PANTHER" id="PTHR32089">
    <property type="entry name" value="METHYL-ACCEPTING CHEMOTAXIS PROTEIN MCPB"/>
    <property type="match status" value="1"/>
</dbReference>
<name>A0ABS4FLY2_9BACL</name>
<evidence type="ECO:0000256" key="7">
    <source>
        <dbReference type="SAM" id="Phobius"/>
    </source>
</evidence>
<feature type="transmembrane region" description="Helical" evidence="7">
    <location>
        <begin position="6"/>
        <end position="27"/>
    </location>
</feature>
<dbReference type="SMART" id="SM00283">
    <property type="entry name" value="MA"/>
    <property type="match status" value="1"/>
</dbReference>
<dbReference type="EMBL" id="JAGGKG010000001">
    <property type="protein sequence ID" value="MBP1903592.1"/>
    <property type="molecule type" value="Genomic_DNA"/>
</dbReference>
<dbReference type="PROSITE" id="PS50885">
    <property type="entry name" value="HAMP"/>
    <property type="match status" value="1"/>
</dbReference>
<dbReference type="InterPro" id="IPR004089">
    <property type="entry name" value="MCPsignal_dom"/>
</dbReference>
<feature type="domain" description="HAMP" evidence="9">
    <location>
        <begin position="206"/>
        <end position="259"/>
    </location>
</feature>
<dbReference type="PANTHER" id="PTHR32089:SF112">
    <property type="entry name" value="LYSOZYME-LIKE PROTEIN-RELATED"/>
    <property type="match status" value="1"/>
</dbReference>
<evidence type="ECO:0000259" key="9">
    <source>
        <dbReference type="PROSITE" id="PS50885"/>
    </source>
</evidence>
<dbReference type="RefSeq" id="WP_210087278.1">
    <property type="nucleotide sequence ID" value="NZ_JAGGKG010000001.1"/>
</dbReference>
<dbReference type="InterPro" id="IPR004090">
    <property type="entry name" value="Chemotax_Me-accpt_rcpt"/>
</dbReference>
<evidence type="ECO:0000313" key="11">
    <source>
        <dbReference type="Proteomes" id="UP001519272"/>
    </source>
</evidence>
<comment type="caution">
    <text evidence="10">The sequence shown here is derived from an EMBL/GenBank/DDBJ whole genome shotgun (WGS) entry which is preliminary data.</text>
</comment>
<evidence type="ECO:0000256" key="1">
    <source>
        <dbReference type="ARBA" id="ARBA00004236"/>
    </source>
</evidence>
<dbReference type="InterPro" id="IPR003660">
    <property type="entry name" value="HAMP_dom"/>
</dbReference>
<evidence type="ECO:0000256" key="2">
    <source>
        <dbReference type="ARBA" id="ARBA00022475"/>
    </source>
</evidence>
<dbReference type="Gene3D" id="1.10.8.500">
    <property type="entry name" value="HAMP domain in histidine kinase"/>
    <property type="match status" value="1"/>
</dbReference>
<dbReference type="PROSITE" id="PS50111">
    <property type="entry name" value="CHEMOTAXIS_TRANSDUC_2"/>
    <property type="match status" value="1"/>
</dbReference>
<keyword evidence="7" id="KW-0812">Transmembrane</keyword>
<dbReference type="Pfam" id="PF00672">
    <property type="entry name" value="HAMP"/>
    <property type="match status" value="1"/>
</dbReference>
<dbReference type="CDD" id="cd06225">
    <property type="entry name" value="HAMP"/>
    <property type="match status" value="1"/>
</dbReference>
<evidence type="ECO:0000256" key="5">
    <source>
        <dbReference type="ARBA" id="ARBA00029447"/>
    </source>
</evidence>
<dbReference type="Pfam" id="PF00015">
    <property type="entry name" value="MCPsignal"/>
    <property type="match status" value="1"/>
</dbReference>
<proteinExistence type="inferred from homology"/>
<accession>A0ABS4FLY2</accession>
<dbReference type="Proteomes" id="UP001519272">
    <property type="component" value="Unassembled WGS sequence"/>
</dbReference>
<evidence type="ECO:0000313" key="10">
    <source>
        <dbReference type="EMBL" id="MBP1903592.1"/>
    </source>
</evidence>
<keyword evidence="4 6" id="KW-0807">Transducer</keyword>
<sequence>MGFAKKITITVISILILVGGLIGVFSYSTAYRQVEKSVGVETVGCANITTGLVNPKDIEELASGNTNKLKQIEEQLNWTVAHKSLFKEVFILSLDGKIIAADENIKKRGYKAGDDFYFDPKAKKMITEMKHSAYTSVYTYDNVKLLTGYGPIYKNNDSSQEIVGLMAINFDASIIWDRTWEIITLPFIIGAVVFLLAAIALYFFIHHMASPIEKLSKQVKQISHGDLTITPLLLNRNDEVGQLSKDFGVMTENLRQLILKISETSEQVSSSAHLLSTTTEQTGKAAHQTVQVTEELAAGAEKQLINLQHGTDTLNETTQHIDTMVENARHVTERAQYASTTAQEGSASLQQSIDQMNIMEQKIVSLSHNIVELSSHSQEIHNIVNVITDIAAETQLLAINAAIEAAQAGEHGGGFSVVAASVRKLADRSKESANQIRHLIEFILSKMEETGETMEWTAKEVAHGTQLVRDVGGSLQSIEDSSKTTATAMEELTATVTKVHTNATSLVQAIDEIVLLANHASDGTHSMSAASEQQLAATQEVEASANFLSGLSDKLRLLVKEFRV</sequence>
<evidence type="ECO:0000256" key="6">
    <source>
        <dbReference type="PROSITE-ProRule" id="PRU00284"/>
    </source>
</evidence>
<comment type="similarity">
    <text evidence="5">Belongs to the methyl-accepting chemotaxis (MCP) protein family.</text>
</comment>
<dbReference type="SMART" id="SM00304">
    <property type="entry name" value="HAMP"/>
    <property type="match status" value="2"/>
</dbReference>
<feature type="transmembrane region" description="Helical" evidence="7">
    <location>
        <begin position="182"/>
        <end position="205"/>
    </location>
</feature>
<keyword evidence="11" id="KW-1185">Reference proteome</keyword>
<organism evidence="10 11">
    <name type="scientific">Paenibacillus turicensis</name>
    <dbReference type="NCBI Taxonomy" id="160487"/>
    <lineage>
        <taxon>Bacteria</taxon>
        <taxon>Bacillati</taxon>
        <taxon>Bacillota</taxon>
        <taxon>Bacilli</taxon>
        <taxon>Bacillales</taxon>
        <taxon>Paenibacillaceae</taxon>
        <taxon>Paenibacillus</taxon>
    </lineage>
</organism>
<keyword evidence="3 7" id="KW-0472">Membrane</keyword>
<protein>
    <submittedName>
        <fullName evidence="10">Methyl-accepting chemotaxis protein</fullName>
    </submittedName>
</protein>
<keyword evidence="7" id="KW-1133">Transmembrane helix</keyword>
<comment type="subcellular location">
    <subcellularLocation>
        <location evidence="1">Cell membrane</location>
    </subcellularLocation>
</comment>
<gene>
    <name evidence="10" type="ORF">J2Z32_000204</name>
</gene>